<protein>
    <submittedName>
        <fullName evidence="1">Uncharacterized protein</fullName>
    </submittedName>
</protein>
<organism evidence="1 2">
    <name type="scientific">Sphingobium olei</name>
    <dbReference type="NCBI Taxonomy" id="420955"/>
    <lineage>
        <taxon>Bacteria</taxon>
        <taxon>Pseudomonadati</taxon>
        <taxon>Pseudomonadota</taxon>
        <taxon>Alphaproteobacteria</taxon>
        <taxon>Sphingomonadales</taxon>
        <taxon>Sphingomonadaceae</taxon>
        <taxon>Sphingobium</taxon>
    </lineage>
</organism>
<gene>
    <name evidence="1" type="ORF">ACFQ24_02915</name>
</gene>
<dbReference type="SUPFAM" id="SSF64288">
    <property type="entry name" value="Chorismate lyase-like"/>
    <property type="match status" value="1"/>
</dbReference>
<accession>A0ABW3P0J1</accession>
<proteinExistence type="predicted"/>
<dbReference type="InterPro" id="IPR028978">
    <property type="entry name" value="Chorismate_lyase_/UTRA_dom_sf"/>
</dbReference>
<dbReference type="EMBL" id="JBHTLS010000009">
    <property type="protein sequence ID" value="MFD1103867.1"/>
    <property type="molecule type" value="Genomic_DNA"/>
</dbReference>
<comment type="caution">
    <text evidence="1">The sequence shown here is derived from an EMBL/GenBank/DDBJ whole genome shotgun (WGS) entry which is preliminary data.</text>
</comment>
<reference evidence="2" key="1">
    <citation type="journal article" date="2019" name="Int. J. Syst. Evol. Microbiol.">
        <title>The Global Catalogue of Microorganisms (GCM) 10K type strain sequencing project: providing services to taxonomists for standard genome sequencing and annotation.</title>
        <authorList>
            <consortium name="The Broad Institute Genomics Platform"/>
            <consortium name="The Broad Institute Genome Sequencing Center for Infectious Disease"/>
            <person name="Wu L."/>
            <person name="Ma J."/>
        </authorList>
    </citation>
    <scope>NUCLEOTIDE SEQUENCE [LARGE SCALE GENOMIC DNA]</scope>
    <source>
        <strain evidence="2">CCUG 54329</strain>
    </source>
</reference>
<sequence>MLRPFTLLTLSATGLATGLITSPDVAPARQTEIAQSVAEVSALRDEIGKAASATAVLDRWCVSHHMAPEGAVIAEKIANKPVPATAQLRRTLQLKASDRVQLRHVRLRCSGHILSVARLWYVPSRLPASMEVSLQQTGTPFGKVVAPMHLDRKSAGSSSAWLPKGERRTAKIPPLILFSQRALMSRADGLPIAYVVEDYQRGLLGFAP</sequence>
<evidence type="ECO:0000313" key="2">
    <source>
        <dbReference type="Proteomes" id="UP001597203"/>
    </source>
</evidence>
<dbReference type="Proteomes" id="UP001597203">
    <property type="component" value="Unassembled WGS sequence"/>
</dbReference>
<evidence type="ECO:0000313" key="1">
    <source>
        <dbReference type="EMBL" id="MFD1103867.1"/>
    </source>
</evidence>
<dbReference type="Gene3D" id="3.40.1410.10">
    <property type="entry name" value="Chorismate lyase-like"/>
    <property type="match status" value="1"/>
</dbReference>
<keyword evidence="2" id="KW-1185">Reference proteome</keyword>
<dbReference type="RefSeq" id="WP_380909012.1">
    <property type="nucleotide sequence ID" value="NZ_JBHTLS010000009.1"/>
</dbReference>
<name>A0ABW3P0J1_9SPHN</name>